<evidence type="ECO:0000256" key="2">
    <source>
        <dbReference type="ARBA" id="ARBA00005120"/>
    </source>
</evidence>
<comment type="caution">
    <text evidence="16">The sequence shown here is derived from an EMBL/GenBank/DDBJ whole genome shotgun (WGS) entry which is preliminary data.</text>
</comment>
<evidence type="ECO:0000256" key="13">
    <source>
        <dbReference type="PIRNR" id="PIRNR001365"/>
    </source>
</evidence>
<evidence type="ECO:0000313" key="17">
    <source>
        <dbReference type="Proteomes" id="UP000078428"/>
    </source>
</evidence>
<dbReference type="SMART" id="SM01130">
    <property type="entry name" value="DHDPS"/>
    <property type="match status" value="1"/>
</dbReference>
<gene>
    <name evidence="12" type="primary">dapA</name>
    <name evidence="16" type="ORF">A6A04_16275</name>
</gene>
<keyword evidence="10 12" id="KW-0704">Schiff base</keyword>
<dbReference type="GO" id="GO:0008840">
    <property type="term" value="F:4-hydroxy-tetrahydrodipicolinate synthase activity"/>
    <property type="evidence" value="ECO:0007669"/>
    <property type="project" value="UniProtKB-UniRule"/>
</dbReference>
<dbReference type="SUPFAM" id="SSF51569">
    <property type="entry name" value="Aldolase"/>
    <property type="match status" value="1"/>
</dbReference>
<evidence type="ECO:0000256" key="3">
    <source>
        <dbReference type="ARBA" id="ARBA00007592"/>
    </source>
</evidence>
<dbReference type="InterPro" id="IPR005263">
    <property type="entry name" value="DapA"/>
</dbReference>
<accession>A0A178MSS1</accession>
<keyword evidence="6 12" id="KW-0028">Amino-acid biosynthesis</keyword>
<dbReference type="PANTHER" id="PTHR12128:SF66">
    <property type="entry name" value="4-HYDROXY-2-OXOGLUTARATE ALDOLASE, MITOCHONDRIAL"/>
    <property type="match status" value="1"/>
</dbReference>
<evidence type="ECO:0000256" key="5">
    <source>
        <dbReference type="ARBA" id="ARBA00022490"/>
    </source>
</evidence>
<evidence type="ECO:0000256" key="12">
    <source>
        <dbReference type="HAMAP-Rule" id="MF_00418"/>
    </source>
</evidence>
<keyword evidence="17" id="KW-1185">Reference proteome</keyword>
<comment type="catalytic activity">
    <reaction evidence="11 12">
        <text>L-aspartate 4-semialdehyde + pyruvate = (2S,4S)-4-hydroxy-2,3,4,5-tetrahydrodipicolinate + H2O + H(+)</text>
        <dbReference type="Rhea" id="RHEA:34171"/>
        <dbReference type="ChEBI" id="CHEBI:15361"/>
        <dbReference type="ChEBI" id="CHEBI:15377"/>
        <dbReference type="ChEBI" id="CHEBI:15378"/>
        <dbReference type="ChEBI" id="CHEBI:67139"/>
        <dbReference type="ChEBI" id="CHEBI:537519"/>
        <dbReference type="EC" id="4.3.3.7"/>
    </reaction>
</comment>
<sequence>MHNHRLDHLRGSMVALVTPFRDGRIDEEAFLHLCERQITAGTSVLVPCGTTGEAPTLSHAEQILLIGLAVRAAKGRVPVLAGAGSNCTATTIELVRHAEALGADAALCITPYYNRPSQEGLFRHFEAIQASTTLPIVLYDVPKRTGVSLELDTIVRLAQLPNIVGLKDASGDMAKAGRLRYSVPSEFLRLCGDDALLGDHLALGSQGCISVTANITPALCAEMHRAWQDHDYGRFSRINAALSPLNGALFFESNPIAVKWALSQLGLVSDELRLPLTSLSSCHHPQVLRALAGILPFEARAFAHDDCLGQVA</sequence>
<feature type="site" description="Part of a proton relay during catalysis" evidence="12">
    <location>
        <position position="50"/>
    </location>
</feature>
<dbReference type="Proteomes" id="UP000078428">
    <property type="component" value="Unassembled WGS sequence"/>
</dbReference>
<dbReference type="NCBIfam" id="TIGR00674">
    <property type="entry name" value="dapA"/>
    <property type="match status" value="1"/>
</dbReference>
<feature type="active site" description="Proton donor/acceptor" evidence="12 14">
    <location>
        <position position="139"/>
    </location>
</feature>
<dbReference type="RefSeq" id="WP_068491602.1">
    <property type="nucleotide sequence ID" value="NZ_LWQT01000046.1"/>
</dbReference>
<comment type="pathway">
    <text evidence="2 12">Amino-acid biosynthesis; L-lysine biosynthesis via DAP pathway; (S)-tetrahydrodipicolinate from L-aspartate: step 3/4.</text>
</comment>
<feature type="site" description="Part of a proton relay during catalysis" evidence="12">
    <location>
        <position position="113"/>
    </location>
</feature>
<dbReference type="PANTHER" id="PTHR12128">
    <property type="entry name" value="DIHYDRODIPICOLINATE SYNTHASE"/>
    <property type="match status" value="1"/>
</dbReference>
<keyword evidence="7 12" id="KW-0220">Diaminopimelate biosynthesis</keyword>
<reference evidence="16 17" key="1">
    <citation type="submission" date="2016-04" db="EMBL/GenBank/DDBJ databases">
        <title>Draft genome sequence of freshwater magnetotactic bacteria Magnetospirillum marisnigri SP-1 and Magnetospirillum moscoviense BB-1.</title>
        <authorList>
            <person name="Koziaeva V."/>
            <person name="Dziuba M.V."/>
            <person name="Ivanov T.M."/>
            <person name="Kuznetsov B."/>
            <person name="Grouzdev D.S."/>
        </authorList>
    </citation>
    <scope>NUCLEOTIDE SEQUENCE [LARGE SCALE GENOMIC DNA]</scope>
    <source>
        <strain evidence="16 17">SP-1</strain>
    </source>
</reference>
<comment type="function">
    <text evidence="1 12">Catalyzes the condensation of (S)-aspartate-beta-semialdehyde [(S)-ASA] and pyruvate to 4-hydroxy-tetrahydrodipicolinate (HTPA).</text>
</comment>
<dbReference type="InterPro" id="IPR020625">
    <property type="entry name" value="Schiff_base-form_aldolases_AS"/>
</dbReference>
<dbReference type="CDD" id="cd00950">
    <property type="entry name" value="DHDPS"/>
    <property type="match status" value="1"/>
</dbReference>
<feature type="binding site" evidence="12 15">
    <location>
        <position position="209"/>
    </location>
    <ligand>
        <name>pyruvate</name>
        <dbReference type="ChEBI" id="CHEBI:15361"/>
    </ligand>
</feature>
<evidence type="ECO:0000256" key="8">
    <source>
        <dbReference type="ARBA" id="ARBA00023154"/>
    </source>
</evidence>
<keyword evidence="9 12" id="KW-0456">Lyase</keyword>
<dbReference type="PROSITE" id="PS00666">
    <property type="entry name" value="DHDPS_2"/>
    <property type="match status" value="1"/>
</dbReference>
<evidence type="ECO:0000256" key="7">
    <source>
        <dbReference type="ARBA" id="ARBA00022915"/>
    </source>
</evidence>
<evidence type="ECO:0000256" key="4">
    <source>
        <dbReference type="ARBA" id="ARBA00012086"/>
    </source>
</evidence>
<dbReference type="STRING" id="1285242.A6A04_16275"/>
<feature type="active site" description="Schiff-base intermediate with substrate" evidence="12 14">
    <location>
        <position position="167"/>
    </location>
</feature>
<evidence type="ECO:0000256" key="11">
    <source>
        <dbReference type="ARBA" id="ARBA00047836"/>
    </source>
</evidence>
<keyword evidence="8 12" id="KW-0457">Lysine biosynthesis</keyword>
<dbReference type="HAMAP" id="MF_00418">
    <property type="entry name" value="DapA"/>
    <property type="match status" value="1"/>
</dbReference>
<dbReference type="EMBL" id="LWQT01000046">
    <property type="protein sequence ID" value="OAN51332.1"/>
    <property type="molecule type" value="Genomic_DNA"/>
</dbReference>
<dbReference type="GO" id="GO:0005829">
    <property type="term" value="C:cytosol"/>
    <property type="evidence" value="ECO:0007669"/>
    <property type="project" value="TreeGrafter"/>
</dbReference>
<comment type="subcellular location">
    <subcellularLocation>
        <location evidence="12">Cytoplasm</location>
    </subcellularLocation>
</comment>
<dbReference type="AlphaFoldDB" id="A0A178MSS1"/>
<evidence type="ECO:0000256" key="10">
    <source>
        <dbReference type="ARBA" id="ARBA00023270"/>
    </source>
</evidence>
<dbReference type="PIRSF" id="PIRSF001365">
    <property type="entry name" value="DHDPS"/>
    <property type="match status" value="1"/>
</dbReference>
<evidence type="ECO:0000256" key="1">
    <source>
        <dbReference type="ARBA" id="ARBA00003294"/>
    </source>
</evidence>
<protein>
    <recommendedName>
        <fullName evidence="4 12">4-hydroxy-tetrahydrodipicolinate synthase</fullName>
        <shortName evidence="12">HTPA synthase</shortName>
        <ecNumber evidence="4 12">4.3.3.7</ecNumber>
    </recommendedName>
</protein>
<dbReference type="Gene3D" id="3.20.20.70">
    <property type="entry name" value="Aldolase class I"/>
    <property type="match status" value="1"/>
</dbReference>
<comment type="similarity">
    <text evidence="3 12 13">Belongs to the DapA family.</text>
</comment>
<dbReference type="GO" id="GO:0009089">
    <property type="term" value="P:lysine biosynthetic process via diaminopimelate"/>
    <property type="evidence" value="ECO:0007669"/>
    <property type="project" value="UniProtKB-UniRule"/>
</dbReference>
<organism evidence="16 17">
    <name type="scientific">Paramagnetospirillum marisnigri</name>
    <dbReference type="NCBI Taxonomy" id="1285242"/>
    <lineage>
        <taxon>Bacteria</taxon>
        <taxon>Pseudomonadati</taxon>
        <taxon>Pseudomonadota</taxon>
        <taxon>Alphaproteobacteria</taxon>
        <taxon>Rhodospirillales</taxon>
        <taxon>Magnetospirillaceae</taxon>
        <taxon>Paramagnetospirillum</taxon>
    </lineage>
</organism>
<evidence type="ECO:0000256" key="9">
    <source>
        <dbReference type="ARBA" id="ARBA00023239"/>
    </source>
</evidence>
<evidence type="ECO:0000313" key="16">
    <source>
        <dbReference type="EMBL" id="OAN51332.1"/>
    </source>
</evidence>
<evidence type="ECO:0000256" key="14">
    <source>
        <dbReference type="PIRSR" id="PIRSR001365-1"/>
    </source>
</evidence>
<dbReference type="PRINTS" id="PR00146">
    <property type="entry name" value="DHPICSNTHASE"/>
</dbReference>
<evidence type="ECO:0000256" key="15">
    <source>
        <dbReference type="PIRSR" id="PIRSR001365-2"/>
    </source>
</evidence>
<dbReference type="Pfam" id="PF00701">
    <property type="entry name" value="DHDPS"/>
    <property type="match status" value="1"/>
</dbReference>
<dbReference type="GO" id="GO:0019877">
    <property type="term" value="P:diaminopimelate biosynthetic process"/>
    <property type="evidence" value="ECO:0007669"/>
    <property type="project" value="UniProtKB-UniRule"/>
</dbReference>
<proteinExistence type="inferred from homology"/>
<keyword evidence="5 12" id="KW-0963">Cytoplasm</keyword>
<comment type="subunit">
    <text evidence="12">Homotetramer; dimer of dimers.</text>
</comment>
<dbReference type="UniPathway" id="UPA00034">
    <property type="reaction ID" value="UER00017"/>
</dbReference>
<comment type="caution">
    <text evidence="12">Was originally thought to be a dihydrodipicolinate synthase (DHDPS), catalyzing the condensation of (S)-aspartate-beta-semialdehyde [(S)-ASA] and pyruvate to dihydrodipicolinate (DHDP). However, it was shown in E.coli that the product of the enzymatic reaction is not dihydrodipicolinate but in fact (4S)-4-hydroxy-2,3,4,5-tetrahydro-(2S)-dipicolinic acid (HTPA), and that the consecutive dehydration reaction leading to DHDP is not spontaneous but catalyzed by DapB.</text>
</comment>
<dbReference type="InterPro" id="IPR002220">
    <property type="entry name" value="DapA-like"/>
</dbReference>
<dbReference type="EC" id="4.3.3.7" evidence="4 12"/>
<dbReference type="OrthoDB" id="9782828at2"/>
<dbReference type="InterPro" id="IPR013785">
    <property type="entry name" value="Aldolase_TIM"/>
</dbReference>
<feature type="binding site" evidence="12 15">
    <location>
        <position position="51"/>
    </location>
    <ligand>
        <name>pyruvate</name>
        <dbReference type="ChEBI" id="CHEBI:15361"/>
    </ligand>
</feature>
<name>A0A178MSS1_9PROT</name>
<evidence type="ECO:0000256" key="6">
    <source>
        <dbReference type="ARBA" id="ARBA00022605"/>
    </source>
</evidence>